<dbReference type="STRING" id="1238424.J07HQW1_02188"/>
<keyword evidence="2" id="KW-0472">Membrane</keyword>
<evidence type="ECO:0000313" key="4">
    <source>
        <dbReference type="Proteomes" id="UP000030649"/>
    </source>
</evidence>
<name>U1N6R9_9EURY</name>
<dbReference type="EMBL" id="KE356560">
    <property type="protein sequence ID" value="ERG92153.1"/>
    <property type="molecule type" value="Genomic_DNA"/>
</dbReference>
<dbReference type="Proteomes" id="UP000030649">
    <property type="component" value="Unassembled WGS sequence"/>
</dbReference>
<evidence type="ECO:0000256" key="2">
    <source>
        <dbReference type="SAM" id="Phobius"/>
    </source>
</evidence>
<proteinExistence type="predicted"/>
<dbReference type="AlphaFoldDB" id="U1N6R9"/>
<feature type="compositionally biased region" description="Basic and acidic residues" evidence="1">
    <location>
        <begin position="16"/>
        <end position="29"/>
    </location>
</feature>
<gene>
    <name evidence="3" type="ORF">J07HQW1_02188</name>
</gene>
<feature type="transmembrane region" description="Helical" evidence="2">
    <location>
        <begin position="51"/>
        <end position="72"/>
    </location>
</feature>
<organism evidence="3 4">
    <name type="scientific">Haloquadratum walsbyi J07HQW1</name>
    <dbReference type="NCBI Taxonomy" id="1238424"/>
    <lineage>
        <taxon>Archaea</taxon>
        <taxon>Methanobacteriati</taxon>
        <taxon>Methanobacteriota</taxon>
        <taxon>Stenosarchaea group</taxon>
        <taxon>Halobacteria</taxon>
        <taxon>Halobacteriales</taxon>
        <taxon>Haloferacaceae</taxon>
        <taxon>Haloquadratum</taxon>
    </lineage>
</organism>
<accession>U1N6R9</accession>
<dbReference type="HOGENOM" id="CLU_2645822_0_0_2"/>
<keyword evidence="2" id="KW-1133">Transmembrane helix</keyword>
<feature type="region of interest" description="Disordered" evidence="1">
    <location>
        <begin position="1"/>
        <end position="29"/>
    </location>
</feature>
<protein>
    <submittedName>
        <fullName evidence="3">Uncharacterized protein</fullName>
    </submittedName>
</protein>
<reference evidence="3 4" key="1">
    <citation type="journal article" date="2013" name="PLoS ONE">
        <title>Assembly-driven community genomics of a hypersaline microbial ecosystem.</title>
        <authorList>
            <person name="Podell S."/>
            <person name="Ugalde J.A."/>
            <person name="Narasingarao P."/>
            <person name="Banfield J.F."/>
            <person name="Heidelberg K.B."/>
            <person name="Allen E.E."/>
        </authorList>
    </citation>
    <scope>NUCLEOTIDE SEQUENCE [LARGE SCALE GENOMIC DNA]</scope>
    <source>
        <strain evidence="4">J07HQW1</strain>
    </source>
</reference>
<evidence type="ECO:0000313" key="3">
    <source>
        <dbReference type="EMBL" id="ERG92153.1"/>
    </source>
</evidence>
<evidence type="ECO:0000256" key="1">
    <source>
        <dbReference type="SAM" id="MobiDB-lite"/>
    </source>
</evidence>
<sequence length="76" mass="8325">MFRVRTKSSPVAAPADAEHPATRHELPEPIARRKLRRLVEGKGIHTPAFRFCRLIIIGSTPVLGALIGNWQLGTSG</sequence>
<keyword evidence="2" id="KW-0812">Transmembrane</keyword>